<keyword evidence="5" id="KW-0496">Mitochondrion</keyword>
<organism evidence="7">
    <name type="scientific">Capitella teleta</name>
    <name type="common">Polychaete worm</name>
    <dbReference type="NCBI Taxonomy" id="283909"/>
    <lineage>
        <taxon>Eukaryota</taxon>
        <taxon>Metazoa</taxon>
        <taxon>Spiralia</taxon>
        <taxon>Lophotrochozoa</taxon>
        <taxon>Annelida</taxon>
        <taxon>Polychaeta</taxon>
        <taxon>Sedentaria</taxon>
        <taxon>Scolecida</taxon>
        <taxon>Capitellidae</taxon>
        <taxon>Capitella</taxon>
    </lineage>
</organism>
<evidence type="ECO:0000256" key="3">
    <source>
        <dbReference type="ARBA" id="ARBA00022532"/>
    </source>
</evidence>
<dbReference type="SUPFAM" id="SSF53659">
    <property type="entry name" value="Isocitrate/Isopropylmalate dehydrogenase-like"/>
    <property type="match status" value="1"/>
</dbReference>
<evidence type="ECO:0000256" key="4">
    <source>
        <dbReference type="ARBA" id="ARBA00022946"/>
    </source>
</evidence>
<dbReference type="InterPro" id="IPR004434">
    <property type="entry name" value="Isocitrate_DH_NAD"/>
</dbReference>
<proteinExistence type="inferred from homology"/>
<reference evidence="9" key="1">
    <citation type="submission" date="2012-12" db="EMBL/GenBank/DDBJ databases">
        <authorList>
            <person name="Hellsten U."/>
            <person name="Grimwood J."/>
            <person name="Chapman J.A."/>
            <person name="Shapiro H."/>
            <person name="Aerts A."/>
            <person name="Otillar R.P."/>
            <person name="Terry A.Y."/>
            <person name="Boore J.L."/>
            <person name="Simakov O."/>
            <person name="Marletaz F."/>
            <person name="Cho S.-J."/>
            <person name="Edsinger-Gonzales E."/>
            <person name="Havlak P."/>
            <person name="Kuo D.-H."/>
            <person name="Larsson T."/>
            <person name="Lv J."/>
            <person name="Arendt D."/>
            <person name="Savage R."/>
            <person name="Osoegawa K."/>
            <person name="de Jong P."/>
            <person name="Lindberg D.R."/>
            <person name="Seaver E.C."/>
            <person name="Weisblat D.A."/>
            <person name="Putnam N.H."/>
            <person name="Grigoriev I.V."/>
            <person name="Rokhsar D.S."/>
        </authorList>
    </citation>
    <scope>NUCLEOTIDE SEQUENCE</scope>
    <source>
        <strain evidence="9">I ESC-2004</strain>
    </source>
</reference>
<dbReference type="OMA" id="PWSCDYY"/>
<dbReference type="FunFam" id="3.40.718.10:FF:000001">
    <property type="entry name" value="Isocitrate dehydrogenase [NAD] subunit, mitochondrial"/>
    <property type="match status" value="1"/>
</dbReference>
<evidence type="ECO:0000313" key="9">
    <source>
        <dbReference type="Proteomes" id="UP000014760"/>
    </source>
</evidence>
<accession>R7U3H1</accession>
<dbReference type="PANTHER" id="PTHR11835">
    <property type="entry name" value="DECARBOXYLATING DEHYDROGENASES-ISOCITRATE, ISOPROPYLMALATE, TARTRATE"/>
    <property type="match status" value="1"/>
</dbReference>
<evidence type="ECO:0000256" key="1">
    <source>
        <dbReference type="ARBA" id="ARBA00004173"/>
    </source>
</evidence>
<dbReference type="GO" id="GO:0006102">
    <property type="term" value="P:isocitrate metabolic process"/>
    <property type="evidence" value="ECO:0007669"/>
    <property type="project" value="TreeGrafter"/>
</dbReference>
<dbReference type="SMART" id="SM01329">
    <property type="entry name" value="Iso_dh"/>
    <property type="match status" value="1"/>
</dbReference>
<dbReference type="PANTHER" id="PTHR11835:SF60">
    <property type="entry name" value="ISOCITRATE DEHYDROGENASE [NAD] SUBUNIT, MITOCHONDRIAL"/>
    <property type="match status" value="1"/>
</dbReference>
<dbReference type="STRING" id="283909.R7U3H1"/>
<evidence type="ECO:0000256" key="5">
    <source>
        <dbReference type="ARBA" id="ARBA00023128"/>
    </source>
</evidence>
<evidence type="ECO:0000313" key="8">
    <source>
        <dbReference type="EnsemblMetazoa" id="CapteP159294"/>
    </source>
</evidence>
<keyword evidence="3" id="KW-0816">Tricarboxylic acid cycle</keyword>
<dbReference type="Proteomes" id="UP000014760">
    <property type="component" value="Unassembled WGS sequence"/>
</dbReference>
<name>R7U3H1_CAPTE</name>
<dbReference type="EMBL" id="AMQN01009594">
    <property type="status" value="NOT_ANNOTATED_CDS"/>
    <property type="molecule type" value="Genomic_DNA"/>
</dbReference>
<dbReference type="GO" id="GO:0006099">
    <property type="term" value="P:tricarboxylic acid cycle"/>
    <property type="evidence" value="ECO:0007669"/>
    <property type="project" value="UniProtKB-KW"/>
</dbReference>
<keyword evidence="9" id="KW-1185">Reference proteome</keyword>
<dbReference type="InterPro" id="IPR024084">
    <property type="entry name" value="IsoPropMal-DH-like_dom"/>
</dbReference>
<dbReference type="EnsemblMetazoa" id="CapteT159294">
    <property type="protein sequence ID" value="CapteP159294"/>
    <property type="gene ID" value="CapteG159294"/>
</dbReference>
<dbReference type="NCBIfam" id="TIGR00175">
    <property type="entry name" value="mito_nad_idh"/>
    <property type="match status" value="1"/>
</dbReference>
<dbReference type="GO" id="GO:0005739">
    <property type="term" value="C:mitochondrion"/>
    <property type="evidence" value="ECO:0007669"/>
    <property type="project" value="UniProtKB-SubCell"/>
</dbReference>
<reference evidence="8" key="3">
    <citation type="submission" date="2015-06" db="UniProtKB">
        <authorList>
            <consortium name="EnsemblMetazoa"/>
        </authorList>
    </citation>
    <scope>IDENTIFICATION</scope>
</reference>
<protein>
    <recommendedName>
        <fullName evidence="6">Isopropylmalate dehydrogenase-like domain-containing protein</fullName>
    </recommendedName>
</protein>
<feature type="domain" description="Isopropylmalate dehydrogenase-like" evidence="6">
    <location>
        <begin position="52"/>
        <end position="374"/>
    </location>
</feature>
<gene>
    <name evidence="7" type="ORF">CAPTEDRAFT_159294</name>
</gene>
<dbReference type="HOGENOM" id="CLU_031953_0_0_1"/>
<comment type="similarity">
    <text evidence="2">Belongs to the isocitrate and isopropylmalate dehydrogenases family.</text>
</comment>
<sequence length="384" mass="42105">MSLTSSCRRILRSNLVTRSGFQKLLPAVSRSVHCSSVKEQKLHSAKYGGRHCVTMLPGDGVGPEMMLYVREVFKSVGAPVDFEEVQMDHTSTDTEYDHAILSLKRNGIAIKGNVESGNLSPDATSRNVELRADLDLFANVVVCKSNPGVKTRHNNIDVVIIRENTEGEYSNLEHETVGGVVESLKIITERKSTRIAKYAFDYALRHGRKKVTAVHKANIMKMGDGLFLESCHKVSEMYPTIEFDSMIVDNCSMQMVSRPEQFDVMVLPNLYGNILANIATGLIGGAGIVSGVNIGEKYAIFELGTRNTGKKIAGKNIANPTAMLRAGSDLLGYLGLHLHSDMITNALDEVLQDEQMHTADLGGQATSAEVVQRVISLIQKERNI</sequence>
<dbReference type="Pfam" id="PF00180">
    <property type="entry name" value="Iso_dh"/>
    <property type="match status" value="1"/>
</dbReference>
<evidence type="ECO:0000313" key="7">
    <source>
        <dbReference type="EMBL" id="ELU00676.1"/>
    </source>
</evidence>
<dbReference type="AlphaFoldDB" id="R7U3H1"/>
<dbReference type="EMBL" id="KB305767">
    <property type="protein sequence ID" value="ELU00676.1"/>
    <property type="molecule type" value="Genomic_DNA"/>
</dbReference>
<evidence type="ECO:0000259" key="6">
    <source>
        <dbReference type="SMART" id="SM01329"/>
    </source>
</evidence>
<comment type="subcellular location">
    <subcellularLocation>
        <location evidence="1">Mitochondrion</location>
    </subcellularLocation>
</comment>
<dbReference type="Gene3D" id="3.40.718.10">
    <property type="entry name" value="Isopropylmalate Dehydrogenase"/>
    <property type="match status" value="1"/>
</dbReference>
<dbReference type="OrthoDB" id="10261637at2759"/>
<dbReference type="FunCoup" id="R7U3H1">
    <property type="interactions" value="786"/>
</dbReference>
<keyword evidence="4" id="KW-0809">Transit peptide</keyword>
<reference evidence="7 9" key="2">
    <citation type="journal article" date="2013" name="Nature">
        <title>Insights into bilaterian evolution from three spiralian genomes.</title>
        <authorList>
            <person name="Simakov O."/>
            <person name="Marletaz F."/>
            <person name="Cho S.J."/>
            <person name="Edsinger-Gonzales E."/>
            <person name="Havlak P."/>
            <person name="Hellsten U."/>
            <person name="Kuo D.H."/>
            <person name="Larsson T."/>
            <person name="Lv J."/>
            <person name="Arendt D."/>
            <person name="Savage R."/>
            <person name="Osoegawa K."/>
            <person name="de Jong P."/>
            <person name="Grimwood J."/>
            <person name="Chapman J.A."/>
            <person name="Shapiro H."/>
            <person name="Aerts A."/>
            <person name="Otillar R.P."/>
            <person name="Terry A.Y."/>
            <person name="Boore J.L."/>
            <person name="Grigoriev I.V."/>
            <person name="Lindberg D.R."/>
            <person name="Seaver E.C."/>
            <person name="Weisblat D.A."/>
            <person name="Putnam N.H."/>
            <person name="Rokhsar D.S."/>
        </authorList>
    </citation>
    <scope>NUCLEOTIDE SEQUENCE</scope>
    <source>
        <strain evidence="7 9">I ESC-2004</strain>
    </source>
</reference>
<evidence type="ECO:0000256" key="2">
    <source>
        <dbReference type="ARBA" id="ARBA00007769"/>
    </source>
</evidence>